<feature type="non-terminal residue" evidence="1">
    <location>
        <position position="1"/>
    </location>
</feature>
<sequence length="99" mass="11228">RDTYFVLSTEAECTSLYLRLIAPLIYPPSYGKTEDSYHCLWDSVIKNTIETFGMHSGSLSKLEFDRNMSKRTSTGEEKSQEDSEDPSSELFSQDVVCGK</sequence>
<name>A0ACA9SG94_9GLOM</name>
<organism evidence="1 2">
    <name type="scientific">Racocetra persica</name>
    <dbReference type="NCBI Taxonomy" id="160502"/>
    <lineage>
        <taxon>Eukaryota</taxon>
        <taxon>Fungi</taxon>
        <taxon>Fungi incertae sedis</taxon>
        <taxon>Mucoromycota</taxon>
        <taxon>Glomeromycotina</taxon>
        <taxon>Glomeromycetes</taxon>
        <taxon>Diversisporales</taxon>
        <taxon>Gigasporaceae</taxon>
        <taxon>Racocetra</taxon>
    </lineage>
</organism>
<reference evidence="1" key="1">
    <citation type="submission" date="2021-06" db="EMBL/GenBank/DDBJ databases">
        <authorList>
            <person name="Kallberg Y."/>
            <person name="Tangrot J."/>
            <person name="Rosling A."/>
        </authorList>
    </citation>
    <scope>NUCLEOTIDE SEQUENCE</scope>
    <source>
        <strain evidence="1">MA461A</strain>
    </source>
</reference>
<proteinExistence type="predicted"/>
<feature type="non-terminal residue" evidence="1">
    <location>
        <position position="99"/>
    </location>
</feature>
<dbReference type="EMBL" id="CAJVQC010112634">
    <property type="protein sequence ID" value="CAG8835728.1"/>
    <property type="molecule type" value="Genomic_DNA"/>
</dbReference>
<dbReference type="Proteomes" id="UP000789920">
    <property type="component" value="Unassembled WGS sequence"/>
</dbReference>
<accession>A0ACA9SG94</accession>
<protein>
    <submittedName>
        <fullName evidence="1">6943_t:CDS:1</fullName>
    </submittedName>
</protein>
<evidence type="ECO:0000313" key="1">
    <source>
        <dbReference type="EMBL" id="CAG8835728.1"/>
    </source>
</evidence>
<comment type="caution">
    <text evidence="1">The sequence shown here is derived from an EMBL/GenBank/DDBJ whole genome shotgun (WGS) entry which is preliminary data.</text>
</comment>
<evidence type="ECO:0000313" key="2">
    <source>
        <dbReference type="Proteomes" id="UP000789920"/>
    </source>
</evidence>
<keyword evidence="2" id="KW-1185">Reference proteome</keyword>
<gene>
    <name evidence="1" type="ORF">RPERSI_LOCUS29658</name>
</gene>